<keyword evidence="1" id="KW-0812">Transmembrane</keyword>
<evidence type="ECO:0008006" key="4">
    <source>
        <dbReference type="Google" id="ProtNLM"/>
    </source>
</evidence>
<dbReference type="AlphaFoldDB" id="A0A371PJU1"/>
<evidence type="ECO:0000256" key="1">
    <source>
        <dbReference type="SAM" id="Phobius"/>
    </source>
</evidence>
<keyword evidence="3" id="KW-1185">Reference proteome</keyword>
<evidence type="ECO:0000313" key="3">
    <source>
        <dbReference type="Proteomes" id="UP000261905"/>
    </source>
</evidence>
<protein>
    <recommendedName>
        <fullName evidence="4">Peptidylprolyl isomerase</fullName>
    </recommendedName>
</protein>
<evidence type="ECO:0000313" key="2">
    <source>
        <dbReference type="EMBL" id="REK76205.1"/>
    </source>
</evidence>
<name>A0A371PJU1_9BACL</name>
<organism evidence="2 3">
    <name type="scientific">Paenibacillus paeoniae</name>
    <dbReference type="NCBI Taxonomy" id="2292705"/>
    <lineage>
        <taxon>Bacteria</taxon>
        <taxon>Bacillati</taxon>
        <taxon>Bacillota</taxon>
        <taxon>Bacilli</taxon>
        <taxon>Bacillales</taxon>
        <taxon>Paenibacillaceae</taxon>
        <taxon>Paenibacillus</taxon>
    </lineage>
</organism>
<sequence>MLLTTLIIRRRYSLKKWLVLASLFVVAVGITVFGFILPALPSEPILAQGKGIKVTAERFIDTKQNFALAQSMLGGEQSEPTDQELLEQLLISELLLSQAKSKGLTATEEEVNGFIEEQRKMLRGSDQHEMIALMDERIRLSGMDEDSFWQDKTTKDAYREAIISGKLPKHLINEGEITGWDDFASYQKKLLQANINSIKVNWDVLENTER</sequence>
<dbReference type="OrthoDB" id="2660811at2"/>
<keyword evidence="1" id="KW-0472">Membrane</keyword>
<dbReference type="SUPFAM" id="SSF109998">
    <property type="entry name" value="Triger factor/SurA peptide-binding domain-like"/>
    <property type="match status" value="1"/>
</dbReference>
<gene>
    <name evidence="2" type="ORF">DX130_03870</name>
</gene>
<comment type="caution">
    <text evidence="2">The sequence shown here is derived from an EMBL/GenBank/DDBJ whole genome shotgun (WGS) entry which is preliminary data.</text>
</comment>
<dbReference type="Gene3D" id="1.10.4030.10">
    <property type="entry name" value="Porin chaperone SurA, peptide-binding domain"/>
    <property type="match status" value="1"/>
</dbReference>
<keyword evidence="1" id="KW-1133">Transmembrane helix</keyword>
<dbReference type="InterPro" id="IPR027304">
    <property type="entry name" value="Trigger_fact/SurA_dom_sf"/>
</dbReference>
<dbReference type="Proteomes" id="UP000261905">
    <property type="component" value="Unassembled WGS sequence"/>
</dbReference>
<accession>A0A371PJU1</accession>
<dbReference type="EMBL" id="QUBQ01000001">
    <property type="protein sequence ID" value="REK76205.1"/>
    <property type="molecule type" value="Genomic_DNA"/>
</dbReference>
<feature type="transmembrane region" description="Helical" evidence="1">
    <location>
        <begin position="17"/>
        <end position="40"/>
    </location>
</feature>
<reference evidence="2 3" key="1">
    <citation type="submission" date="2018-08" db="EMBL/GenBank/DDBJ databases">
        <title>Paenibacillus sp. M4BSY-1, whole genome shotgun sequence.</title>
        <authorList>
            <person name="Tuo L."/>
        </authorList>
    </citation>
    <scope>NUCLEOTIDE SEQUENCE [LARGE SCALE GENOMIC DNA]</scope>
    <source>
        <strain evidence="2 3">M4BSY-1</strain>
    </source>
</reference>
<proteinExistence type="predicted"/>